<comment type="pathway">
    <text evidence="1 11">Metabolic intermediate biosynthesis; chorismate biosynthesis; chorismate from D-erythrose 4-phosphate and phosphoenolpyruvate: step 5/7.</text>
</comment>
<evidence type="ECO:0000256" key="9">
    <source>
        <dbReference type="ARBA" id="ARBA00023141"/>
    </source>
</evidence>
<reference evidence="13" key="1">
    <citation type="submission" date="2016-09" db="EMBL/GenBank/DDBJ databases">
        <authorList>
            <person name="Varghese N."/>
            <person name="Submissions S."/>
        </authorList>
    </citation>
    <scope>NUCLEOTIDE SEQUENCE [LARGE SCALE GENOMIC DNA]</scope>
    <source>
        <strain evidence="13">25nlg</strain>
    </source>
</reference>
<comment type="subunit">
    <text evidence="11">Monomer.</text>
</comment>
<dbReference type="Pfam" id="PF01202">
    <property type="entry name" value="SKI"/>
    <property type="match status" value="1"/>
</dbReference>
<comment type="similarity">
    <text evidence="2 11">Belongs to the shikimate kinase family.</text>
</comment>
<dbReference type="RefSeq" id="WP_090775390.1">
    <property type="nucleotide sequence ID" value="NZ_FMYM01000005.1"/>
</dbReference>
<dbReference type="GO" id="GO:0005524">
    <property type="term" value="F:ATP binding"/>
    <property type="evidence" value="ECO:0007669"/>
    <property type="project" value="UniProtKB-UniRule"/>
</dbReference>
<dbReference type="InterPro" id="IPR000623">
    <property type="entry name" value="Shikimate_kinase/TSH1"/>
</dbReference>
<dbReference type="EMBL" id="FMYM01000005">
    <property type="protein sequence ID" value="SDC04270.1"/>
    <property type="molecule type" value="Genomic_DNA"/>
</dbReference>
<protein>
    <recommendedName>
        <fullName evidence="3 11">Shikimate kinase</fullName>
        <shortName evidence="11">SK</shortName>
        <ecNumber evidence="3 11">2.7.1.71</ecNumber>
    </recommendedName>
</protein>
<feature type="binding site" evidence="11">
    <location>
        <begin position="14"/>
        <end position="19"/>
    </location>
    <ligand>
        <name>ATP</name>
        <dbReference type="ChEBI" id="CHEBI:30616"/>
    </ligand>
</feature>
<dbReference type="GO" id="GO:0000287">
    <property type="term" value="F:magnesium ion binding"/>
    <property type="evidence" value="ECO:0007669"/>
    <property type="project" value="UniProtKB-UniRule"/>
</dbReference>
<evidence type="ECO:0000256" key="1">
    <source>
        <dbReference type="ARBA" id="ARBA00004842"/>
    </source>
</evidence>
<evidence type="ECO:0000256" key="4">
    <source>
        <dbReference type="ARBA" id="ARBA00022605"/>
    </source>
</evidence>
<dbReference type="SUPFAM" id="SSF52540">
    <property type="entry name" value="P-loop containing nucleoside triphosphate hydrolases"/>
    <property type="match status" value="1"/>
</dbReference>
<dbReference type="PROSITE" id="PS01128">
    <property type="entry name" value="SHIKIMATE_KINASE"/>
    <property type="match status" value="1"/>
</dbReference>
<evidence type="ECO:0000313" key="12">
    <source>
        <dbReference type="EMBL" id="SDC04270.1"/>
    </source>
</evidence>
<dbReference type="Gene3D" id="3.40.50.300">
    <property type="entry name" value="P-loop containing nucleotide triphosphate hydrolases"/>
    <property type="match status" value="1"/>
</dbReference>
<dbReference type="GO" id="GO:0009073">
    <property type="term" value="P:aromatic amino acid family biosynthetic process"/>
    <property type="evidence" value="ECO:0007669"/>
    <property type="project" value="UniProtKB-KW"/>
</dbReference>
<dbReference type="Proteomes" id="UP000242662">
    <property type="component" value="Unassembled WGS sequence"/>
</dbReference>
<keyword evidence="4 11" id="KW-0028">Amino-acid biosynthesis</keyword>
<keyword evidence="11" id="KW-0460">Magnesium</keyword>
<dbReference type="GO" id="GO:0009423">
    <property type="term" value="P:chorismate biosynthetic process"/>
    <property type="evidence" value="ECO:0007669"/>
    <property type="project" value="UniProtKB-UniRule"/>
</dbReference>
<sequence length="175" mass="20176">MEGHQHIALNGFMGVGKTSIGKQLALQMHRPFIDTDEEISSQMIMPITDIFSIHGESFFRELEEKTVITACNQQQRAILSLGGGAFLSEKARAHCFAHTFVVSLHMSFEKWYARMTPFMDSRPLLQQKTLFELRNLYEERQLIYRDCHFQLCVDELTINEAVMEIGRAYEGRGKI</sequence>
<accession>A0A1G6ICY9</accession>
<keyword evidence="7 11" id="KW-0418">Kinase</keyword>
<keyword evidence="5 11" id="KW-0808">Transferase</keyword>
<dbReference type="InterPro" id="IPR023000">
    <property type="entry name" value="Shikimate_kinase_CS"/>
</dbReference>
<comment type="catalytic activity">
    <reaction evidence="10 11">
        <text>shikimate + ATP = 3-phosphoshikimate + ADP + H(+)</text>
        <dbReference type="Rhea" id="RHEA:13121"/>
        <dbReference type="ChEBI" id="CHEBI:15378"/>
        <dbReference type="ChEBI" id="CHEBI:30616"/>
        <dbReference type="ChEBI" id="CHEBI:36208"/>
        <dbReference type="ChEBI" id="CHEBI:145989"/>
        <dbReference type="ChEBI" id="CHEBI:456216"/>
        <dbReference type="EC" id="2.7.1.71"/>
    </reaction>
</comment>
<evidence type="ECO:0000256" key="6">
    <source>
        <dbReference type="ARBA" id="ARBA00022741"/>
    </source>
</evidence>
<comment type="caution">
    <text evidence="11">Lacks conserved residue(s) required for the propagation of feature annotation.</text>
</comment>
<dbReference type="InterPro" id="IPR027417">
    <property type="entry name" value="P-loop_NTPase"/>
</dbReference>
<dbReference type="AlphaFoldDB" id="A0A1G6ICY9"/>
<dbReference type="InterPro" id="IPR031322">
    <property type="entry name" value="Shikimate/glucono_kinase"/>
</dbReference>
<keyword evidence="11" id="KW-0963">Cytoplasm</keyword>
<dbReference type="STRING" id="1464122.SAMN05421737_10518"/>
<feature type="binding site" evidence="11">
    <location>
        <position position="36"/>
    </location>
    <ligand>
        <name>substrate</name>
    </ligand>
</feature>
<evidence type="ECO:0000256" key="8">
    <source>
        <dbReference type="ARBA" id="ARBA00022840"/>
    </source>
</evidence>
<dbReference type="EC" id="2.7.1.71" evidence="3 11"/>
<dbReference type="GO" id="GO:0008652">
    <property type="term" value="P:amino acid biosynthetic process"/>
    <property type="evidence" value="ECO:0007669"/>
    <property type="project" value="UniProtKB-KW"/>
</dbReference>
<feature type="binding site" evidence="11">
    <location>
        <position position="122"/>
    </location>
    <ligand>
        <name>ATP</name>
        <dbReference type="ChEBI" id="CHEBI:30616"/>
    </ligand>
</feature>
<dbReference type="CDD" id="cd00464">
    <property type="entry name" value="SK"/>
    <property type="match status" value="1"/>
</dbReference>
<keyword evidence="11" id="KW-0479">Metal-binding</keyword>
<dbReference type="PANTHER" id="PTHR21087:SF16">
    <property type="entry name" value="SHIKIMATE KINASE 1, CHLOROPLASTIC"/>
    <property type="match status" value="1"/>
</dbReference>
<keyword evidence="13" id="KW-1185">Reference proteome</keyword>
<comment type="cofactor">
    <cofactor evidence="11">
        <name>Mg(2+)</name>
        <dbReference type="ChEBI" id="CHEBI:18420"/>
    </cofactor>
    <text evidence="11">Binds 1 Mg(2+) ion per subunit.</text>
</comment>
<feature type="binding site" evidence="11">
    <location>
        <position position="18"/>
    </location>
    <ligand>
        <name>Mg(2+)</name>
        <dbReference type="ChEBI" id="CHEBI:18420"/>
    </ligand>
</feature>
<keyword evidence="8 11" id="KW-0067">ATP-binding</keyword>
<comment type="function">
    <text evidence="11">Catalyzes the specific phosphorylation of the 3-hydroxyl group of shikimic acid using ATP as a cosubstrate.</text>
</comment>
<keyword evidence="9 11" id="KW-0057">Aromatic amino acid biosynthesis</keyword>
<gene>
    <name evidence="11" type="primary">aroK</name>
    <name evidence="12" type="ORF">SAMN05421737_10518</name>
</gene>
<evidence type="ECO:0000256" key="2">
    <source>
        <dbReference type="ARBA" id="ARBA00006997"/>
    </source>
</evidence>
<dbReference type="UniPathway" id="UPA00053">
    <property type="reaction ID" value="UER00088"/>
</dbReference>
<feature type="binding site" evidence="11">
    <location>
        <position position="60"/>
    </location>
    <ligand>
        <name>substrate</name>
    </ligand>
</feature>
<dbReference type="GO" id="GO:0004765">
    <property type="term" value="F:shikimate kinase activity"/>
    <property type="evidence" value="ECO:0007669"/>
    <property type="project" value="UniProtKB-UniRule"/>
</dbReference>
<evidence type="ECO:0000256" key="5">
    <source>
        <dbReference type="ARBA" id="ARBA00022679"/>
    </source>
</evidence>
<dbReference type="PANTHER" id="PTHR21087">
    <property type="entry name" value="SHIKIMATE KINASE"/>
    <property type="match status" value="1"/>
</dbReference>
<evidence type="ECO:0000256" key="7">
    <source>
        <dbReference type="ARBA" id="ARBA00022777"/>
    </source>
</evidence>
<name>A0A1G6ICY9_9BACI</name>
<organism evidence="12 13">
    <name type="scientific">Shouchella lonarensis</name>
    <dbReference type="NCBI Taxonomy" id="1464122"/>
    <lineage>
        <taxon>Bacteria</taxon>
        <taxon>Bacillati</taxon>
        <taxon>Bacillota</taxon>
        <taxon>Bacilli</taxon>
        <taxon>Bacillales</taxon>
        <taxon>Bacillaceae</taxon>
        <taxon>Shouchella</taxon>
    </lineage>
</organism>
<evidence type="ECO:0000256" key="3">
    <source>
        <dbReference type="ARBA" id="ARBA00012154"/>
    </source>
</evidence>
<feature type="binding site" evidence="11">
    <location>
        <position position="140"/>
    </location>
    <ligand>
        <name>substrate</name>
    </ligand>
</feature>
<dbReference type="PRINTS" id="PR01100">
    <property type="entry name" value="SHIKIMTKNASE"/>
</dbReference>
<proteinExistence type="inferred from homology"/>
<dbReference type="OrthoDB" id="9800332at2"/>
<keyword evidence="6 11" id="KW-0547">Nucleotide-binding</keyword>
<dbReference type="HAMAP" id="MF_00109">
    <property type="entry name" value="Shikimate_kinase"/>
    <property type="match status" value="1"/>
</dbReference>
<dbReference type="GO" id="GO:0005829">
    <property type="term" value="C:cytosol"/>
    <property type="evidence" value="ECO:0007669"/>
    <property type="project" value="TreeGrafter"/>
</dbReference>
<evidence type="ECO:0000313" key="13">
    <source>
        <dbReference type="Proteomes" id="UP000242662"/>
    </source>
</evidence>
<evidence type="ECO:0000256" key="10">
    <source>
        <dbReference type="ARBA" id="ARBA00048567"/>
    </source>
</evidence>
<evidence type="ECO:0000256" key="11">
    <source>
        <dbReference type="HAMAP-Rule" id="MF_00109"/>
    </source>
</evidence>
<comment type="subcellular location">
    <subcellularLocation>
        <location evidence="11">Cytoplasm</location>
    </subcellularLocation>
</comment>
<feature type="binding site" evidence="11">
    <location>
        <position position="83"/>
    </location>
    <ligand>
        <name>substrate</name>
    </ligand>
</feature>